<evidence type="ECO:0000256" key="1">
    <source>
        <dbReference type="ARBA" id="ARBA00023125"/>
    </source>
</evidence>
<proteinExistence type="predicted"/>
<dbReference type="GO" id="GO:0003677">
    <property type="term" value="F:DNA binding"/>
    <property type="evidence" value="ECO:0007669"/>
    <property type="project" value="UniProtKB-UniRule"/>
</dbReference>
<dbReference type="HOGENOM" id="CLU_1169465_0_0_9"/>
<organism evidence="4 5">
    <name type="scientific">Lactobacillus amylovorus (strain GRL 1112)</name>
    <dbReference type="NCBI Taxonomy" id="695560"/>
    <lineage>
        <taxon>Bacteria</taxon>
        <taxon>Bacillati</taxon>
        <taxon>Bacillota</taxon>
        <taxon>Bacilli</taxon>
        <taxon>Lactobacillales</taxon>
        <taxon>Lactobacillaceae</taxon>
        <taxon>Lactobacillus</taxon>
    </lineage>
</organism>
<feature type="DNA-binding region" description="H-T-H motif" evidence="2">
    <location>
        <begin position="29"/>
        <end position="48"/>
    </location>
</feature>
<dbReference type="RefSeq" id="WP_013438427.1">
    <property type="nucleotide sequence ID" value="NC_014724.1"/>
</dbReference>
<evidence type="ECO:0000259" key="3">
    <source>
        <dbReference type="PROSITE" id="PS50977"/>
    </source>
</evidence>
<dbReference type="Proteomes" id="UP000007033">
    <property type="component" value="Chromosome"/>
</dbReference>
<reference evidence="4 5" key="1">
    <citation type="journal article" date="2011" name="J. Bacteriol.">
        <title>Genome sequence of Lactobacillus amylovorus GRL1112.</title>
        <authorList>
            <person name="Kant R."/>
            <person name="Paulin L."/>
            <person name="Alatalo E."/>
            <person name="de Vos W.M."/>
            <person name="Palva A."/>
        </authorList>
    </citation>
    <scope>NUCLEOTIDE SEQUENCE [LARGE SCALE GENOMIC DNA]</scope>
    <source>
        <strain evidence="4 5">GRL 1112</strain>
    </source>
</reference>
<name>E4SLQ3_LACAR</name>
<evidence type="ECO:0000313" key="4">
    <source>
        <dbReference type="EMBL" id="ADQ59650.1"/>
    </source>
</evidence>
<dbReference type="PATRIC" id="fig|695560.3.peg.1714"/>
<protein>
    <recommendedName>
        <fullName evidence="3">HTH tetR-type domain-containing protein</fullName>
    </recommendedName>
</protein>
<sequence>MDLRQHNTQERIVAGLIDCLEAKPFRELENKDIYNKAGITYRIFFRYYSDKNELLNDLEKSLINGLQSALIKDRNSLIGLKHEPDPDDILTLADPAFRHTLLFCDKYKRNLRALVSKNGDILFVRKIQNVAEKDLLNEIELHRTTSLTYDPYWCLHSALSHQPGLIKEVIYGNINIIDKLVQIAHTCFPNNSVFKIRTHIQLICMIINIKNTNKFSDSDSSISAFSKVTQDFLKTLK</sequence>
<evidence type="ECO:0000256" key="2">
    <source>
        <dbReference type="PROSITE-ProRule" id="PRU00335"/>
    </source>
</evidence>
<gene>
    <name evidence="4" type="ordered locus">LA2_08705</name>
</gene>
<dbReference type="AlphaFoldDB" id="E4SLQ3"/>
<dbReference type="SUPFAM" id="SSF46689">
    <property type="entry name" value="Homeodomain-like"/>
    <property type="match status" value="1"/>
</dbReference>
<keyword evidence="1 2" id="KW-0238">DNA-binding</keyword>
<dbReference type="EMBL" id="CP002338">
    <property type="protein sequence ID" value="ADQ59650.1"/>
    <property type="molecule type" value="Genomic_DNA"/>
</dbReference>
<dbReference type="KEGG" id="lam:LA2_08705"/>
<dbReference type="PROSITE" id="PS50977">
    <property type="entry name" value="HTH_TETR_2"/>
    <property type="match status" value="1"/>
</dbReference>
<dbReference type="InterPro" id="IPR001647">
    <property type="entry name" value="HTH_TetR"/>
</dbReference>
<feature type="domain" description="HTH tetR-type" evidence="3">
    <location>
        <begin position="6"/>
        <end position="66"/>
    </location>
</feature>
<dbReference type="InterPro" id="IPR009057">
    <property type="entry name" value="Homeodomain-like_sf"/>
</dbReference>
<dbReference type="Gene3D" id="1.10.357.10">
    <property type="entry name" value="Tetracycline Repressor, domain 2"/>
    <property type="match status" value="1"/>
</dbReference>
<accession>E4SLQ3</accession>
<evidence type="ECO:0000313" key="5">
    <source>
        <dbReference type="Proteomes" id="UP000007033"/>
    </source>
</evidence>